<accession>A0A1I6QAM6</accession>
<dbReference type="AlphaFoldDB" id="A0A1I6QAM6"/>
<dbReference type="OrthoDB" id="2692034at2"/>
<dbReference type="EMBL" id="FPAA01000003">
    <property type="protein sequence ID" value="SFS49521.1"/>
    <property type="molecule type" value="Genomic_DNA"/>
</dbReference>
<organism evidence="1 2">
    <name type="scientific">Marininema halotolerans</name>
    <dbReference type="NCBI Taxonomy" id="1155944"/>
    <lineage>
        <taxon>Bacteria</taxon>
        <taxon>Bacillati</taxon>
        <taxon>Bacillota</taxon>
        <taxon>Bacilli</taxon>
        <taxon>Bacillales</taxon>
        <taxon>Thermoactinomycetaceae</taxon>
        <taxon>Marininema</taxon>
    </lineage>
</organism>
<dbReference type="Proteomes" id="UP000198660">
    <property type="component" value="Unassembled WGS sequence"/>
</dbReference>
<evidence type="ECO:0000313" key="1">
    <source>
        <dbReference type="EMBL" id="SFS49521.1"/>
    </source>
</evidence>
<keyword evidence="2" id="KW-1185">Reference proteome</keyword>
<dbReference type="RefSeq" id="WP_091834510.1">
    <property type="nucleotide sequence ID" value="NZ_FPAA01000003.1"/>
</dbReference>
<sequence length="93" mass="11230">MRFEDTLFNWLQIRLVWNARPKDGSAEETVRFFEQMLTEDHGVRELSLTMEADQYRISWQKEDGEEARLYDRKQAESLLQSIEAEPRYNATWE</sequence>
<evidence type="ECO:0000313" key="2">
    <source>
        <dbReference type="Proteomes" id="UP000198660"/>
    </source>
</evidence>
<proteinExistence type="predicted"/>
<gene>
    <name evidence="1" type="ORF">SAMN05444972_1036</name>
</gene>
<protein>
    <submittedName>
        <fullName evidence="1">Uncharacterized protein</fullName>
    </submittedName>
</protein>
<name>A0A1I6QAM6_9BACL</name>
<reference evidence="2" key="1">
    <citation type="submission" date="2016-10" db="EMBL/GenBank/DDBJ databases">
        <authorList>
            <person name="Varghese N."/>
            <person name="Submissions S."/>
        </authorList>
    </citation>
    <scope>NUCLEOTIDE SEQUENCE [LARGE SCALE GENOMIC DNA]</scope>
    <source>
        <strain evidence="2">DSM 45789</strain>
    </source>
</reference>